<protein>
    <submittedName>
        <fullName evidence="2">Uncharacterized protein</fullName>
    </submittedName>
</protein>
<dbReference type="EMBL" id="CAJNOJ010000290">
    <property type="protein sequence ID" value="CAF1373528.1"/>
    <property type="molecule type" value="Genomic_DNA"/>
</dbReference>
<dbReference type="Proteomes" id="UP000663852">
    <property type="component" value="Unassembled WGS sequence"/>
</dbReference>
<keyword evidence="1" id="KW-0472">Membrane</keyword>
<evidence type="ECO:0000313" key="2">
    <source>
        <dbReference type="EMBL" id="CAF1373528.1"/>
    </source>
</evidence>
<feature type="transmembrane region" description="Helical" evidence="1">
    <location>
        <begin position="33"/>
        <end position="52"/>
    </location>
</feature>
<organism evidence="2 3">
    <name type="scientific">Adineta ricciae</name>
    <name type="common">Rotifer</name>
    <dbReference type="NCBI Taxonomy" id="249248"/>
    <lineage>
        <taxon>Eukaryota</taxon>
        <taxon>Metazoa</taxon>
        <taxon>Spiralia</taxon>
        <taxon>Gnathifera</taxon>
        <taxon>Rotifera</taxon>
        <taxon>Eurotatoria</taxon>
        <taxon>Bdelloidea</taxon>
        <taxon>Adinetida</taxon>
        <taxon>Adinetidae</taxon>
        <taxon>Adineta</taxon>
    </lineage>
</organism>
<keyword evidence="1" id="KW-0812">Transmembrane</keyword>
<dbReference type="AlphaFoldDB" id="A0A815J263"/>
<evidence type="ECO:0000256" key="1">
    <source>
        <dbReference type="SAM" id="Phobius"/>
    </source>
</evidence>
<gene>
    <name evidence="2" type="ORF">EDS130_LOCUS34516</name>
</gene>
<sequence length="324" mass="36508">MTSATDHSSETIEEKLATRIRQCGCQNVTLKDILQVVFVTFIPIIISALTVISMENTTHIYQANRENDLDIARQRAFEVGNETTFTEFVMNIADVLLKASSQSISKLHYGIIRGLIAAVFQRKKRAIQYLHGLRILRRGSGPFVVSVLQLQNTDFTRASCSTETPRGWRTIYSDTTLYTRDVRNISIVNMTFGDFRRGKCSFAIKPRARFLQNIDLRLYSVLIDTGLAVFTASALMGCDIPGNHAYLSVLMLRSDGLGQGNRSYLSSDGIKLDDKFVMQPYRIIAKRMMKNTRQIAITFGVETLPSPGSWCYFDNMTLGVRQSI</sequence>
<proteinExistence type="predicted"/>
<reference evidence="2" key="1">
    <citation type="submission" date="2021-02" db="EMBL/GenBank/DDBJ databases">
        <authorList>
            <person name="Nowell W R."/>
        </authorList>
    </citation>
    <scope>NUCLEOTIDE SEQUENCE</scope>
</reference>
<comment type="caution">
    <text evidence="2">The sequence shown here is derived from an EMBL/GenBank/DDBJ whole genome shotgun (WGS) entry which is preliminary data.</text>
</comment>
<accession>A0A815J263</accession>
<keyword evidence="1" id="KW-1133">Transmembrane helix</keyword>
<evidence type="ECO:0000313" key="3">
    <source>
        <dbReference type="Proteomes" id="UP000663852"/>
    </source>
</evidence>
<name>A0A815J263_ADIRI</name>